<dbReference type="PROSITE" id="PS50075">
    <property type="entry name" value="CARRIER"/>
    <property type="match status" value="1"/>
</dbReference>
<dbReference type="Gene3D" id="1.10.1200.10">
    <property type="entry name" value="ACP-like"/>
    <property type="match status" value="1"/>
</dbReference>
<proteinExistence type="predicted"/>
<reference evidence="2" key="2">
    <citation type="submission" date="2020-09" db="EMBL/GenBank/DDBJ databases">
        <authorList>
            <person name="Sun Q."/>
            <person name="Kim S."/>
        </authorList>
    </citation>
    <scope>NUCLEOTIDE SEQUENCE</scope>
    <source>
        <strain evidence="2">KCTC 42651</strain>
    </source>
</reference>
<accession>A0A919CRA5</accession>
<dbReference type="Proteomes" id="UP000630353">
    <property type="component" value="Unassembled WGS sequence"/>
</dbReference>
<name>A0A919CRA5_9PROT</name>
<evidence type="ECO:0000313" key="2">
    <source>
        <dbReference type="EMBL" id="GHD52570.1"/>
    </source>
</evidence>
<keyword evidence="3" id="KW-1185">Reference proteome</keyword>
<dbReference type="Pfam" id="PF00550">
    <property type="entry name" value="PP-binding"/>
    <property type="match status" value="1"/>
</dbReference>
<evidence type="ECO:0000313" key="3">
    <source>
        <dbReference type="Proteomes" id="UP000630353"/>
    </source>
</evidence>
<organism evidence="2 3">
    <name type="scientific">Thalassobaculum fulvum</name>
    <dbReference type="NCBI Taxonomy" id="1633335"/>
    <lineage>
        <taxon>Bacteria</taxon>
        <taxon>Pseudomonadati</taxon>
        <taxon>Pseudomonadota</taxon>
        <taxon>Alphaproteobacteria</taxon>
        <taxon>Rhodospirillales</taxon>
        <taxon>Thalassobaculaceae</taxon>
        <taxon>Thalassobaculum</taxon>
    </lineage>
</organism>
<dbReference type="InterPro" id="IPR009081">
    <property type="entry name" value="PP-bd_ACP"/>
</dbReference>
<feature type="domain" description="Carrier" evidence="1">
    <location>
        <begin position="1"/>
        <end position="80"/>
    </location>
</feature>
<dbReference type="InterPro" id="IPR036736">
    <property type="entry name" value="ACP-like_sf"/>
</dbReference>
<gene>
    <name evidence="2" type="ORF">GCM10017083_28080</name>
</gene>
<protein>
    <recommendedName>
        <fullName evidence="1">Carrier domain-containing protein</fullName>
    </recommendedName>
</protein>
<comment type="caution">
    <text evidence="2">The sequence shown here is derived from an EMBL/GenBank/DDBJ whole genome shotgun (WGS) entry which is preliminary data.</text>
</comment>
<dbReference type="RefSeq" id="WP_189990644.1">
    <property type="nucleotide sequence ID" value="NZ_BMZS01000006.1"/>
</dbReference>
<reference evidence="2" key="1">
    <citation type="journal article" date="2014" name="Int. J. Syst. Evol. Microbiol.">
        <title>Complete genome sequence of Corynebacterium casei LMG S-19264T (=DSM 44701T), isolated from a smear-ripened cheese.</title>
        <authorList>
            <consortium name="US DOE Joint Genome Institute (JGI-PGF)"/>
            <person name="Walter F."/>
            <person name="Albersmeier A."/>
            <person name="Kalinowski J."/>
            <person name="Ruckert C."/>
        </authorList>
    </citation>
    <scope>NUCLEOTIDE SEQUENCE</scope>
    <source>
        <strain evidence="2">KCTC 42651</strain>
    </source>
</reference>
<sequence>MTEDEIRAAVLAALTGVAPDIEDETVDPATPFRDQFDFDSMDLLNFAIALHRSLGVEIPEIDYPKVASLEGCLGYLSGKLQDA</sequence>
<dbReference type="SUPFAM" id="SSF47336">
    <property type="entry name" value="ACP-like"/>
    <property type="match status" value="1"/>
</dbReference>
<dbReference type="AlphaFoldDB" id="A0A919CRA5"/>
<dbReference type="EMBL" id="BMZS01000006">
    <property type="protein sequence ID" value="GHD52570.1"/>
    <property type="molecule type" value="Genomic_DNA"/>
</dbReference>
<evidence type="ECO:0000259" key="1">
    <source>
        <dbReference type="PROSITE" id="PS50075"/>
    </source>
</evidence>